<name>A0A841XY18_9LIST</name>
<proteinExistence type="predicted"/>
<dbReference type="Proteomes" id="UP000543379">
    <property type="component" value="Unassembled WGS sequence"/>
</dbReference>
<keyword evidence="1" id="KW-0812">Transmembrane</keyword>
<feature type="transmembrane region" description="Helical" evidence="1">
    <location>
        <begin position="33"/>
        <end position="53"/>
    </location>
</feature>
<protein>
    <submittedName>
        <fullName evidence="2">Uncharacterized protein</fullName>
    </submittedName>
</protein>
<feature type="transmembrane region" description="Helical" evidence="1">
    <location>
        <begin position="60"/>
        <end position="80"/>
    </location>
</feature>
<evidence type="ECO:0000313" key="2">
    <source>
        <dbReference type="EMBL" id="MBC1317726.1"/>
    </source>
</evidence>
<dbReference type="RefSeq" id="WP_185382732.1">
    <property type="nucleotide sequence ID" value="NZ_JAAROV010000004.1"/>
</dbReference>
<keyword evidence="1" id="KW-0472">Membrane</keyword>
<gene>
    <name evidence="2" type="ORF">HB811_13160</name>
</gene>
<accession>A0A841XY18</accession>
<feature type="transmembrane region" description="Helical" evidence="1">
    <location>
        <begin position="7"/>
        <end position="27"/>
    </location>
</feature>
<evidence type="ECO:0000313" key="3">
    <source>
        <dbReference type="Proteomes" id="UP000543379"/>
    </source>
</evidence>
<dbReference type="AlphaFoldDB" id="A0A841XY18"/>
<sequence>MNMSKFFSVFFLVIYAAVFINIIYNILQTKTGFGFPVGAQIVLGLCFIVMAIFNFRQSRYVFVGIFASAVVLITASVTMVSCN</sequence>
<organism evidence="2 3">
    <name type="scientific">Listeria booriae</name>
    <dbReference type="NCBI Taxonomy" id="1552123"/>
    <lineage>
        <taxon>Bacteria</taxon>
        <taxon>Bacillati</taxon>
        <taxon>Bacillota</taxon>
        <taxon>Bacilli</taxon>
        <taxon>Bacillales</taxon>
        <taxon>Listeriaceae</taxon>
        <taxon>Listeria</taxon>
    </lineage>
</organism>
<reference evidence="2 3" key="1">
    <citation type="submission" date="2020-03" db="EMBL/GenBank/DDBJ databases">
        <title>Soil Listeria distribution.</title>
        <authorList>
            <person name="Liao J."/>
            <person name="Wiedmann M."/>
        </authorList>
    </citation>
    <scope>NUCLEOTIDE SEQUENCE [LARGE SCALE GENOMIC DNA]</scope>
    <source>
        <strain evidence="2 3">FSL L7-1816</strain>
    </source>
</reference>
<evidence type="ECO:0000256" key="1">
    <source>
        <dbReference type="SAM" id="Phobius"/>
    </source>
</evidence>
<comment type="caution">
    <text evidence="2">The sequence shown here is derived from an EMBL/GenBank/DDBJ whole genome shotgun (WGS) entry which is preliminary data.</text>
</comment>
<dbReference type="EMBL" id="JAAROV010000004">
    <property type="protein sequence ID" value="MBC1317726.1"/>
    <property type="molecule type" value="Genomic_DNA"/>
</dbReference>
<keyword evidence="1" id="KW-1133">Transmembrane helix</keyword>